<name>A0A7W8E641_9BACT</name>
<protein>
    <submittedName>
        <fullName evidence="1">Uncharacterized protein</fullName>
    </submittedName>
</protein>
<evidence type="ECO:0000313" key="2">
    <source>
        <dbReference type="Proteomes" id="UP000540989"/>
    </source>
</evidence>
<dbReference type="EMBL" id="JACHIP010000005">
    <property type="protein sequence ID" value="MBB5058850.1"/>
    <property type="molecule type" value="Genomic_DNA"/>
</dbReference>
<keyword evidence="2" id="KW-1185">Reference proteome</keyword>
<dbReference type="Proteomes" id="UP000540989">
    <property type="component" value="Unassembled WGS sequence"/>
</dbReference>
<reference evidence="1 2" key="1">
    <citation type="submission" date="2020-08" db="EMBL/GenBank/DDBJ databases">
        <title>Genomic Encyclopedia of Type Strains, Phase IV (KMG-V): Genome sequencing to study the core and pangenomes of soil and plant-associated prokaryotes.</title>
        <authorList>
            <person name="Whitman W."/>
        </authorList>
    </citation>
    <scope>NUCLEOTIDE SEQUENCE [LARGE SCALE GENOMIC DNA]</scope>
    <source>
        <strain evidence="1 2">M8UP14</strain>
    </source>
</reference>
<dbReference type="AlphaFoldDB" id="A0A7W8E641"/>
<sequence length="111" mass="12424">MTLCGYISKRAWSGWEGYVPRQQFVDLADGMAGDAIKDVVKIEFRVEPVELRRDERGVNDGGSFFARIRFREEIGLPSERDDAQRAFSGVVIDLQLSVDCVAGERGPSREA</sequence>
<organism evidence="1 2">
    <name type="scientific">Granulicella aggregans</name>
    <dbReference type="NCBI Taxonomy" id="474949"/>
    <lineage>
        <taxon>Bacteria</taxon>
        <taxon>Pseudomonadati</taxon>
        <taxon>Acidobacteriota</taxon>
        <taxon>Terriglobia</taxon>
        <taxon>Terriglobales</taxon>
        <taxon>Acidobacteriaceae</taxon>
        <taxon>Granulicella</taxon>
    </lineage>
</organism>
<comment type="caution">
    <text evidence="1">The sequence shown here is derived from an EMBL/GenBank/DDBJ whole genome shotgun (WGS) entry which is preliminary data.</text>
</comment>
<gene>
    <name evidence="1" type="ORF">HDF16_003573</name>
</gene>
<evidence type="ECO:0000313" key="1">
    <source>
        <dbReference type="EMBL" id="MBB5058850.1"/>
    </source>
</evidence>
<accession>A0A7W8E641</accession>
<proteinExistence type="predicted"/>